<dbReference type="InterPro" id="IPR038081">
    <property type="entry name" value="CalX-like_sf"/>
</dbReference>
<organism evidence="2 3">
    <name type="scientific">Flavobacterium franklandianum</name>
    <dbReference type="NCBI Taxonomy" id="2594430"/>
    <lineage>
        <taxon>Bacteria</taxon>
        <taxon>Pseudomonadati</taxon>
        <taxon>Bacteroidota</taxon>
        <taxon>Flavobacteriia</taxon>
        <taxon>Flavobacteriales</taxon>
        <taxon>Flavobacteriaceae</taxon>
        <taxon>Flavobacterium</taxon>
    </lineage>
</organism>
<keyword evidence="3" id="KW-1185">Reference proteome</keyword>
<keyword evidence="1" id="KW-0732">Signal</keyword>
<feature type="chain" id="PRO_5021734132" evidence="1">
    <location>
        <begin position="26"/>
        <end position="331"/>
    </location>
</feature>
<dbReference type="Proteomes" id="UP000318585">
    <property type="component" value="Unassembled WGS sequence"/>
</dbReference>
<evidence type="ECO:0000313" key="3">
    <source>
        <dbReference type="Proteomes" id="UP000318585"/>
    </source>
</evidence>
<sequence>MKNINKQFLFTAVLLTSLLFVSCYEEDLTGQSTIEVAQNVVGTVQFVAPLAATQTVNEKNQGKYQYKVNISNAQPVDIYLDVKVKSGTATRGADFDFDEHLIIKAYTKSVTGNINIINDAVFETTETFVLEIGGDVDISNASIPASTISFSIVNGLADNLDLKFNFQKGFVDGTTAKTLCGIGYDMDFYVLDANYNDIGNYQAAASGCPELLTVSPAKFKNGTYHIFYDLYDNHGLPAMNTPEFTIPISVDYSRGGGVSGTFNQEAEFAFTSKALGYVQSANNEPYDYVVTIVVNNGVYTLKNSKGATVANARTSNKIAAAIQHARLNNKK</sequence>
<evidence type="ECO:0000256" key="1">
    <source>
        <dbReference type="SAM" id="SignalP"/>
    </source>
</evidence>
<feature type="signal peptide" evidence="1">
    <location>
        <begin position="1"/>
        <end position="25"/>
    </location>
</feature>
<accession>A0A553CR42</accession>
<evidence type="ECO:0000313" key="2">
    <source>
        <dbReference type="EMBL" id="TRX22915.1"/>
    </source>
</evidence>
<protein>
    <submittedName>
        <fullName evidence="2">Uncharacterized protein</fullName>
    </submittedName>
</protein>
<dbReference type="SUPFAM" id="SSF141072">
    <property type="entry name" value="CalX-like"/>
    <property type="match status" value="1"/>
</dbReference>
<dbReference type="EMBL" id="VJZR01000002">
    <property type="protein sequence ID" value="TRX22915.1"/>
    <property type="molecule type" value="Genomic_DNA"/>
</dbReference>
<dbReference type="Gene3D" id="2.60.40.2030">
    <property type="match status" value="1"/>
</dbReference>
<dbReference type="RefSeq" id="WP_143391059.1">
    <property type="nucleotide sequence ID" value="NZ_VJZQ01000017.1"/>
</dbReference>
<proteinExistence type="predicted"/>
<gene>
    <name evidence="2" type="ORF">FNW17_03880</name>
</gene>
<comment type="caution">
    <text evidence="2">The sequence shown here is derived from an EMBL/GenBank/DDBJ whole genome shotgun (WGS) entry which is preliminary data.</text>
</comment>
<dbReference type="PROSITE" id="PS51257">
    <property type="entry name" value="PROKAR_LIPOPROTEIN"/>
    <property type="match status" value="1"/>
</dbReference>
<reference evidence="2 3" key="1">
    <citation type="submission" date="2019-07" db="EMBL/GenBank/DDBJ databases">
        <title>Novel species of Flavobacterium.</title>
        <authorList>
            <person name="Liu Q."/>
            <person name="Xin Y.-H."/>
        </authorList>
    </citation>
    <scope>NUCLEOTIDE SEQUENCE [LARGE SCALE GENOMIC DNA]</scope>
    <source>
        <strain evidence="2 3">LB3P56</strain>
    </source>
</reference>
<name>A0A553CR42_9FLAO</name>
<dbReference type="AlphaFoldDB" id="A0A553CR42"/>
<dbReference type="OrthoDB" id="1377460at2"/>